<reference evidence="17" key="1">
    <citation type="submission" date="2022-11" db="EMBL/GenBank/DDBJ databases">
        <authorList>
            <person name="Kikuchi T."/>
        </authorList>
    </citation>
    <scope>NUCLEOTIDE SEQUENCE</scope>
    <source>
        <strain evidence="17">PS1010</strain>
    </source>
</reference>
<evidence type="ECO:0000256" key="2">
    <source>
        <dbReference type="ARBA" id="ARBA00013064"/>
    </source>
</evidence>
<evidence type="ECO:0000256" key="3">
    <source>
        <dbReference type="ARBA" id="ARBA00022692"/>
    </source>
</evidence>
<feature type="domain" description="Tyrosine specific protein phosphatases" evidence="14">
    <location>
        <begin position="960"/>
        <end position="1031"/>
    </location>
</feature>
<dbReference type="PROSITE" id="PS50056">
    <property type="entry name" value="TYR_PHOSPHATASE_2"/>
    <property type="match status" value="2"/>
</dbReference>
<dbReference type="Gene3D" id="3.90.190.10">
    <property type="entry name" value="Protein tyrosine phosphatase superfamily"/>
    <property type="match status" value="2"/>
</dbReference>
<keyword evidence="7" id="KW-1133">Transmembrane helix</keyword>
<dbReference type="Gene3D" id="2.60.40.10">
    <property type="entry name" value="Immunoglobulins"/>
    <property type="match status" value="2"/>
</dbReference>
<comment type="subcellular location">
    <subcellularLocation>
        <location evidence="1">Membrane</location>
        <topology evidence="1">Single-pass membrane protein</topology>
    </subcellularLocation>
</comment>
<dbReference type="EC" id="3.1.3.48" evidence="2"/>
<evidence type="ECO:0000259" key="15">
    <source>
        <dbReference type="PROSITE" id="PS50835"/>
    </source>
</evidence>
<evidence type="ECO:0000259" key="16">
    <source>
        <dbReference type="PROSITE" id="PS50853"/>
    </source>
</evidence>
<feature type="domain" description="Tyrosine-protein phosphatase" evidence="13">
    <location>
        <begin position="788"/>
        <end position="1040"/>
    </location>
</feature>
<evidence type="ECO:0000256" key="4">
    <source>
        <dbReference type="ARBA" id="ARBA00022729"/>
    </source>
</evidence>
<evidence type="ECO:0000256" key="9">
    <source>
        <dbReference type="ARBA" id="ARBA00023157"/>
    </source>
</evidence>
<dbReference type="InterPro" id="IPR000387">
    <property type="entry name" value="Tyr_Pase_dom"/>
</dbReference>
<feature type="domain" description="Tyrosine specific protein phosphatases" evidence="14">
    <location>
        <begin position="1271"/>
        <end position="1347"/>
    </location>
</feature>
<dbReference type="EMBL" id="CANHGI010000002">
    <property type="protein sequence ID" value="CAI5442482.1"/>
    <property type="molecule type" value="Genomic_DNA"/>
</dbReference>
<dbReference type="PROSITE" id="PS50835">
    <property type="entry name" value="IG_LIKE"/>
    <property type="match status" value="1"/>
</dbReference>
<dbReference type="InterPro" id="IPR000242">
    <property type="entry name" value="PTP_cat"/>
</dbReference>
<evidence type="ECO:0000259" key="13">
    <source>
        <dbReference type="PROSITE" id="PS50055"/>
    </source>
</evidence>
<dbReference type="Pfam" id="PF00102">
    <property type="entry name" value="Y_phosphatase"/>
    <property type="match status" value="2"/>
</dbReference>
<dbReference type="InterPro" id="IPR029021">
    <property type="entry name" value="Prot-tyrosine_phosphatase-like"/>
</dbReference>
<dbReference type="CDD" id="cd00063">
    <property type="entry name" value="FN3"/>
    <property type="match status" value="1"/>
</dbReference>
<sequence>MRIKNYTWIWWITVILLYLRSTVEAFDEEISLSNENESKPEIEEKPGPKSALSLGLPRCETNYDCSHDGVCKKGADGYGVCLCAAACPATIPSRCGRLVYAKSNHKCLVMDEDYRSRYDVPSPTCHNARCMCPPQFSDVQLSSSTFPLFLNTTLPPFRCDKRDLQVQIRVHPSESVFLGTDVKMYCCINVDPEHFVDATNVRFVQNTTRIREPTGHPFREEYRRHSSDNTYACWELELKNAQQSDTGSYMCMVTTSLKNKTANHTINFEVKAPTTITNVSYEATDKSVVVTWEFDKKGNEIPIRLRLMRRSDVQNSQVINNDNATSPTVINGLQAATPYTLFISGQDGMEPFERTVHFTTKEKKPHAPRAIDVRVLNSGSNLMCEVEWKAPGATFGRLTKYFVSVRGSIRTIGPNGELTPFDFPLASIGDKKCANWDQDEAKAGVSGINPVDFSADFFSCKFGPLKPNRNYTVNVWAENQAGRSTAANFTKTCVTNYAQPDVVHEPTTSLSSNQSTFSLSFGNRPDDSNGPISCYYVAVVPLPKNVSLDLLPPTNEIVMDSVTKVFQNNMDSSSAEMKRYFAYVAESYKDWPAETVIGDGNGVEGVEPCNVHYLSRHSAEDLALLSGLKYTGFLIVRVDKEEDKMNDRSFRIPPRKLRQLHLSGPAYGYSGYFKPIILELESESSGLTTALKIFIPIFLFLAMAVAIAMFIIHRRGDDMEWCLFSKILSKDVGDRKLLRQSFGAVPVEDLPTEYVMRHRDSDFVFNQEFDSLPHYQLETTASNRYPHKNRYNDIRAFDDSRVKLQHIHGDDSSDYINANFIKSWNSKKTFIATQAPVDLTLGDFWRMVWEQQSYLIVMVANLTEKNRPQCTKYWPDDSPQRYGDIIVQHVESSYYSDYNIRVFDIIHIDECSHDPSVVEYANVPLARNSVITGGNSRRIYHYHFINWNDYKAPECSIGILRFLHILRELDEFNESPVVIHCSAGVGRTGTFITIDSMFDQCKTEGKANVFEFVSFLRKQRNLMVQSLEQYVFIYKALAEWYMYGYTDLDAKDFEQHYHLLREPMRDRSASFNNFQKVVVKTSEKTNNANGLEEEFKKLERNLGGTLSSNFAASDANLLKNRYESAVPYDKYRVVLSQMIGLADSTYINASHIKGYFYPYIVAQDPVSEMTVFDFWRMISDMKIRTVVMLSNEDEWSEPEKYWPEEEGKSARYTAGKYHVDVEFVREEEFPDFYQRTLTFGMKDQEMSQNQEIVQFAFTSWPSSQIVPSSSAALLTLISRVLERQSKLQDPGPILVHCRNGSSETGIFVCISLLLLRLRAEHRIDVFQTVKGLQNQRPQMFTKLEQYAFCYKAVADYISKPSSR</sequence>
<keyword evidence="8" id="KW-0472">Membrane</keyword>
<dbReference type="SMART" id="SM00194">
    <property type="entry name" value="PTPc"/>
    <property type="match status" value="2"/>
</dbReference>
<evidence type="ECO:0000256" key="12">
    <source>
        <dbReference type="SAM" id="SignalP"/>
    </source>
</evidence>
<dbReference type="SUPFAM" id="SSF49265">
    <property type="entry name" value="Fibronectin type III"/>
    <property type="match status" value="2"/>
</dbReference>
<dbReference type="FunFam" id="3.90.190.10:FF:000102">
    <property type="entry name" value="Receptor-type tyrosine-protein phosphatase"/>
    <property type="match status" value="1"/>
</dbReference>
<dbReference type="InterPro" id="IPR050348">
    <property type="entry name" value="Protein-Tyr_Phosphatase"/>
</dbReference>
<dbReference type="PANTHER" id="PTHR19134">
    <property type="entry name" value="RECEPTOR-TYPE TYROSINE-PROTEIN PHOSPHATASE"/>
    <property type="match status" value="1"/>
</dbReference>
<comment type="catalytic activity">
    <reaction evidence="11">
        <text>O-phospho-L-tyrosyl-[protein] + H2O = L-tyrosyl-[protein] + phosphate</text>
        <dbReference type="Rhea" id="RHEA:10684"/>
        <dbReference type="Rhea" id="RHEA-COMP:10136"/>
        <dbReference type="Rhea" id="RHEA-COMP:20101"/>
        <dbReference type="ChEBI" id="CHEBI:15377"/>
        <dbReference type="ChEBI" id="CHEBI:43474"/>
        <dbReference type="ChEBI" id="CHEBI:46858"/>
        <dbReference type="ChEBI" id="CHEBI:61978"/>
        <dbReference type="EC" id="3.1.3.48"/>
    </reaction>
</comment>
<dbReference type="CDD" id="cd00047">
    <property type="entry name" value="PTPc"/>
    <property type="match status" value="2"/>
</dbReference>
<dbReference type="InterPro" id="IPR007110">
    <property type="entry name" value="Ig-like_dom"/>
</dbReference>
<keyword evidence="6" id="KW-0904">Protein phosphatase</keyword>
<dbReference type="GO" id="GO:0045202">
    <property type="term" value="C:synapse"/>
    <property type="evidence" value="ECO:0007669"/>
    <property type="project" value="UniProtKB-ARBA"/>
</dbReference>
<dbReference type="SUPFAM" id="SSF52799">
    <property type="entry name" value="(Phosphotyrosine protein) phosphatases II"/>
    <property type="match status" value="2"/>
</dbReference>
<evidence type="ECO:0000256" key="7">
    <source>
        <dbReference type="ARBA" id="ARBA00022989"/>
    </source>
</evidence>
<keyword evidence="18" id="KW-1185">Reference proteome</keyword>
<dbReference type="InterPro" id="IPR036179">
    <property type="entry name" value="Ig-like_dom_sf"/>
</dbReference>
<feature type="domain" description="Tyrosine-protein phosphatase" evidence="13">
    <location>
        <begin position="1091"/>
        <end position="1356"/>
    </location>
</feature>
<keyword evidence="9" id="KW-1015">Disulfide bond</keyword>
<dbReference type="Proteomes" id="UP001152747">
    <property type="component" value="Unassembled WGS sequence"/>
</dbReference>
<name>A0A9P1IFW2_9PELO</name>
<dbReference type="OrthoDB" id="6058203at2759"/>
<evidence type="ECO:0000256" key="5">
    <source>
        <dbReference type="ARBA" id="ARBA00022801"/>
    </source>
</evidence>
<evidence type="ECO:0000256" key="6">
    <source>
        <dbReference type="ARBA" id="ARBA00022912"/>
    </source>
</evidence>
<evidence type="ECO:0000313" key="18">
    <source>
        <dbReference type="Proteomes" id="UP001152747"/>
    </source>
</evidence>
<feature type="chain" id="PRO_5040273764" description="protein-tyrosine-phosphatase" evidence="12">
    <location>
        <begin position="26"/>
        <end position="1363"/>
    </location>
</feature>
<evidence type="ECO:0000259" key="14">
    <source>
        <dbReference type="PROSITE" id="PS50056"/>
    </source>
</evidence>
<dbReference type="PRINTS" id="PR00700">
    <property type="entry name" value="PRTYPHPHTASE"/>
</dbReference>
<dbReference type="SMART" id="SM00409">
    <property type="entry name" value="IG"/>
    <property type="match status" value="1"/>
</dbReference>
<evidence type="ECO:0000313" key="17">
    <source>
        <dbReference type="EMBL" id="CAI5442482.1"/>
    </source>
</evidence>
<protein>
    <recommendedName>
        <fullName evidence="2">protein-tyrosine-phosphatase</fullName>
        <ecNumber evidence="2">3.1.3.48</ecNumber>
    </recommendedName>
</protein>
<evidence type="ECO:0000256" key="10">
    <source>
        <dbReference type="ARBA" id="ARBA00023319"/>
    </source>
</evidence>
<evidence type="ECO:0000256" key="11">
    <source>
        <dbReference type="ARBA" id="ARBA00051722"/>
    </source>
</evidence>
<dbReference type="PANTHER" id="PTHR19134:SF495">
    <property type="entry name" value="TYROSINE-PROTEIN PHOSPHATASE 69D"/>
    <property type="match status" value="1"/>
</dbReference>
<dbReference type="InterPro" id="IPR036116">
    <property type="entry name" value="FN3_sf"/>
</dbReference>
<dbReference type="PROSITE" id="PS00383">
    <property type="entry name" value="TYR_PHOSPHATASE_1"/>
    <property type="match status" value="1"/>
</dbReference>
<organism evidence="17 18">
    <name type="scientific">Caenorhabditis angaria</name>
    <dbReference type="NCBI Taxonomy" id="860376"/>
    <lineage>
        <taxon>Eukaryota</taxon>
        <taxon>Metazoa</taxon>
        <taxon>Ecdysozoa</taxon>
        <taxon>Nematoda</taxon>
        <taxon>Chromadorea</taxon>
        <taxon>Rhabditida</taxon>
        <taxon>Rhabditina</taxon>
        <taxon>Rhabditomorpha</taxon>
        <taxon>Rhabditoidea</taxon>
        <taxon>Rhabditidae</taxon>
        <taxon>Peloderinae</taxon>
        <taxon>Caenorhabditis</taxon>
    </lineage>
</organism>
<proteinExistence type="predicted"/>
<feature type="domain" description="Fibronectin type-III" evidence="16">
    <location>
        <begin position="272"/>
        <end position="363"/>
    </location>
</feature>
<evidence type="ECO:0000256" key="8">
    <source>
        <dbReference type="ARBA" id="ARBA00023136"/>
    </source>
</evidence>
<feature type="signal peptide" evidence="12">
    <location>
        <begin position="1"/>
        <end position="25"/>
    </location>
</feature>
<keyword evidence="4 12" id="KW-0732">Signal</keyword>
<dbReference type="PROSITE" id="PS50055">
    <property type="entry name" value="TYR_PHOSPHATASE_PTP"/>
    <property type="match status" value="2"/>
</dbReference>
<gene>
    <name evidence="17" type="ORF">CAMP_LOCUS5119</name>
</gene>
<dbReference type="SMART" id="SM00404">
    <property type="entry name" value="PTPc_motif"/>
    <property type="match status" value="2"/>
</dbReference>
<dbReference type="FunFam" id="3.90.190.10:FF:000092">
    <property type="entry name" value="Tyrosine-protein phosphatase 69D"/>
    <property type="match status" value="1"/>
</dbReference>
<dbReference type="InterPro" id="IPR003599">
    <property type="entry name" value="Ig_sub"/>
</dbReference>
<evidence type="ECO:0000256" key="1">
    <source>
        <dbReference type="ARBA" id="ARBA00004167"/>
    </source>
</evidence>
<keyword evidence="10" id="KW-0393">Immunoglobulin domain</keyword>
<dbReference type="GO" id="GO:0016020">
    <property type="term" value="C:membrane"/>
    <property type="evidence" value="ECO:0007669"/>
    <property type="project" value="UniProtKB-SubCell"/>
</dbReference>
<dbReference type="InterPro" id="IPR013783">
    <property type="entry name" value="Ig-like_fold"/>
</dbReference>
<dbReference type="InterPro" id="IPR016130">
    <property type="entry name" value="Tyr_Pase_AS"/>
</dbReference>
<dbReference type="SUPFAM" id="SSF48726">
    <property type="entry name" value="Immunoglobulin"/>
    <property type="match status" value="1"/>
</dbReference>
<accession>A0A9P1IFW2</accession>
<keyword evidence="3" id="KW-0812">Transmembrane</keyword>
<dbReference type="GO" id="GO:0005001">
    <property type="term" value="F:transmembrane receptor protein tyrosine phosphatase activity"/>
    <property type="evidence" value="ECO:0007669"/>
    <property type="project" value="UniProtKB-ARBA"/>
</dbReference>
<keyword evidence="5" id="KW-0378">Hydrolase</keyword>
<dbReference type="InterPro" id="IPR003595">
    <property type="entry name" value="Tyr_Pase_cat"/>
</dbReference>
<dbReference type="SMART" id="SM00060">
    <property type="entry name" value="FN3"/>
    <property type="match status" value="2"/>
</dbReference>
<dbReference type="InterPro" id="IPR003961">
    <property type="entry name" value="FN3_dom"/>
</dbReference>
<feature type="domain" description="Ig-like" evidence="15">
    <location>
        <begin position="147"/>
        <end position="267"/>
    </location>
</feature>
<dbReference type="PROSITE" id="PS50853">
    <property type="entry name" value="FN3"/>
    <property type="match status" value="1"/>
</dbReference>
<comment type="caution">
    <text evidence="17">The sequence shown here is derived from an EMBL/GenBank/DDBJ whole genome shotgun (WGS) entry which is preliminary data.</text>
</comment>